<accession>A0A328WMK0</accession>
<dbReference type="OrthoDB" id="799853at2"/>
<evidence type="ECO:0000313" key="2">
    <source>
        <dbReference type="Proteomes" id="UP000249518"/>
    </source>
</evidence>
<dbReference type="Proteomes" id="UP000249518">
    <property type="component" value="Unassembled WGS sequence"/>
</dbReference>
<organism evidence="1 2">
    <name type="scientific">Flavobacterium lacus</name>
    <dbReference type="NCBI Taxonomy" id="1353778"/>
    <lineage>
        <taxon>Bacteria</taxon>
        <taxon>Pseudomonadati</taxon>
        <taxon>Bacteroidota</taxon>
        <taxon>Flavobacteriia</taxon>
        <taxon>Flavobacteriales</taxon>
        <taxon>Flavobacteriaceae</taxon>
        <taxon>Flavobacterium</taxon>
    </lineage>
</organism>
<dbReference type="AlphaFoldDB" id="A0A328WMK0"/>
<evidence type="ECO:0008006" key="3">
    <source>
        <dbReference type="Google" id="ProtNLM"/>
    </source>
</evidence>
<dbReference type="Gene3D" id="2.130.10.10">
    <property type="entry name" value="YVTN repeat-like/Quinoprotein amine dehydrogenase"/>
    <property type="match status" value="2"/>
</dbReference>
<dbReference type="SUPFAM" id="SSF101898">
    <property type="entry name" value="NHL repeat"/>
    <property type="match status" value="1"/>
</dbReference>
<proteinExistence type="predicted"/>
<comment type="caution">
    <text evidence="1">The sequence shown here is derived from an EMBL/GenBank/DDBJ whole genome shotgun (WGS) entry which is preliminary data.</text>
</comment>
<dbReference type="RefSeq" id="WP_112087379.1">
    <property type="nucleotide sequence ID" value="NZ_QLSV01000021.1"/>
</dbReference>
<protein>
    <recommendedName>
        <fullName evidence="3">Two component regulator with propeller domain</fullName>
    </recommendedName>
</protein>
<evidence type="ECO:0000313" key="1">
    <source>
        <dbReference type="EMBL" id="RAR46376.1"/>
    </source>
</evidence>
<dbReference type="InterPro" id="IPR015943">
    <property type="entry name" value="WD40/YVTN_repeat-like_dom_sf"/>
</dbReference>
<sequence>MKRTLTILIFVFSLSTAFGQHLYPEKFEGCQLSRFCLDCGETKAQPPNSFADEILKNLDSKSLKKISGSILIQVIVDTLGTPCLLSVKNESNIKTEKLNLKSAIDKTSKWNPAISKENIEKASVSLKLIFENNRLSIERVAFDFNKNTNMKSVGTPDVKGSKSSKLTYSWTVFNQQNSDLPWDMSRAAVTDNDNILWFGTDNGIVKYENETMEVFTCKNTPLKSEKYNKDRTTSIRYAASDRKNNKWFIAGWDVYKYDGATWTVYDSLNSPINWARKIFVDNSNNVWFSSWDGISKFDGEKWSVIDTTNSEIPSNKALGVFVDSKEQIWIGTFDGNIKIDKSNTTKFESSDTPLKSGFISKMQEDKHGNLWFSLYSSDKSKAGMFLLSNDNKWTSLRPKDSELFSKNDINDFLLDEEKQILWVALNSVGLVKYDLKNDAWEVYTPENSSVPSIHVMQLTKDQDGIIWAATFAGIIKLKDK</sequence>
<gene>
    <name evidence="1" type="ORF">B0I10_12123</name>
</gene>
<dbReference type="EMBL" id="QLSV01000021">
    <property type="protein sequence ID" value="RAR46376.1"/>
    <property type="molecule type" value="Genomic_DNA"/>
</dbReference>
<reference evidence="1 2" key="1">
    <citation type="submission" date="2018-06" db="EMBL/GenBank/DDBJ databases">
        <title>Genomic Encyclopedia of Type Strains, Phase III (KMG-III): the genomes of soil and plant-associated and newly described type strains.</title>
        <authorList>
            <person name="Whitman W."/>
        </authorList>
    </citation>
    <scope>NUCLEOTIDE SEQUENCE [LARGE SCALE GENOMIC DNA]</scope>
    <source>
        <strain evidence="1 2">CGMCC 1.12504</strain>
    </source>
</reference>
<keyword evidence="2" id="KW-1185">Reference proteome</keyword>
<name>A0A328WMK0_9FLAO</name>